<dbReference type="HAMAP" id="MF_00758">
    <property type="entry name" value="UPF0301"/>
    <property type="match status" value="1"/>
</dbReference>
<comment type="caution">
    <text evidence="3">The sequence shown here is derived from an EMBL/GenBank/DDBJ whole genome shotgun (WGS) entry which is preliminary data.</text>
</comment>
<evidence type="ECO:0000313" key="3">
    <source>
        <dbReference type="EMBL" id="TDR93904.1"/>
    </source>
</evidence>
<dbReference type="OrthoDB" id="9807486at2"/>
<dbReference type="InterPro" id="IPR003774">
    <property type="entry name" value="AlgH-like"/>
</dbReference>
<evidence type="ECO:0000256" key="2">
    <source>
        <dbReference type="HAMAP-Rule" id="MF_00758"/>
    </source>
</evidence>
<sequence>MTRSGLSPASKARGGQSGYLDGQMLVAMPGMDDERFRRSVIYLCAHSDEGAMGIVINRPAPDLSFPDLLVQLGVIPAGGGIRLPQHAERMAVLMGGPVETSRGFVLHTPDFFLDESTLPIDDDVCLTATVDILRAIARGKGPENAILALGYAGWRPGQLESEIQANGWLNCPADPGLIFGPALDAKYDLALRKIGIDLGMLSTQAGHA</sequence>
<dbReference type="EMBL" id="SNZR01000011">
    <property type="protein sequence ID" value="TDR93904.1"/>
    <property type="molecule type" value="Genomic_DNA"/>
</dbReference>
<dbReference type="RefSeq" id="WP_133768863.1">
    <property type="nucleotide sequence ID" value="NZ_SNZR01000011.1"/>
</dbReference>
<dbReference type="GO" id="GO:0005829">
    <property type="term" value="C:cytosol"/>
    <property type="evidence" value="ECO:0007669"/>
    <property type="project" value="TreeGrafter"/>
</dbReference>
<dbReference type="SUPFAM" id="SSF143456">
    <property type="entry name" value="VC0467-like"/>
    <property type="match status" value="1"/>
</dbReference>
<dbReference type="AlphaFoldDB" id="A0A4R7C5R4"/>
<organism evidence="3 4">
    <name type="scientific">Enterovirga rhinocerotis</name>
    <dbReference type="NCBI Taxonomy" id="1339210"/>
    <lineage>
        <taxon>Bacteria</taxon>
        <taxon>Pseudomonadati</taxon>
        <taxon>Pseudomonadota</taxon>
        <taxon>Alphaproteobacteria</taxon>
        <taxon>Hyphomicrobiales</taxon>
        <taxon>Methylobacteriaceae</taxon>
        <taxon>Enterovirga</taxon>
    </lineage>
</organism>
<protein>
    <recommendedName>
        <fullName evidence="2">UPF0301 protein EV668_1173</fullName>
    </recommendedName>
</protein>
<dbReference type="Gene3D" id="3.40.1740.10">
    <property type="entry name" value="VC0467-like"/>
    <property type="match status" value="1"/>
</dbReference>
<accession>A0A4R7C5R4</accession>
<evidence type="ECO:0000256" key="1">
    <source>
        <dbReference type="ARBA" id="ARBA00009600"/>
    </source>
</evidence>
<dbReference type="PANTHER" id="PTHR30327:SF1">
    <property type="entry name" value="UPF0301 PROTEIN YQGE"/>
    <property type="match status" value="1"/>
</dbReference>
<gene>
    <name evidence="3" type="ORF">EV668_1173</name>
</gene>
<dbReference type="PANTHER" id="PTHR30327">
    <property type="entry name" value="UNCHARACTERIZED PROTEIN YQGE"/>
    <property type="match status" value="1"/>
</dbReference>
<proteinExistence type="inferred from homology"/>
<dbReference type="NCBIfam" id="NF001268">
    <property type="entry name" value="PRK00228.1-4"/>
    <property type="match status" value="1"/>
</dbReference>
<name>A0A4R7C5R4_9HYPH</name>
<dbReference type="Pfam" id="PF02622">
    <property type="entry name" value="DUF179"/>
    <property type="match status" value="1"/>
</dbReference>
<reference evidence="3 4" key="1">
    <citation type="submission" date="2019-03" db="EMBL/GenBank/DDBJ databases">
        <title>Genomic Encyclopedia of Type Strains, Phase IV (KMG-IV): sequencing the most valuable type-strain genomes for metagenomic binning, comparative biology and taxonomic classification.</title>
        <authorList>
            <person name="Goeker M."/>
        </authorList>
    </citation>
    <scope>NUCLEOTIDE SEQUENCE [LARGE SCALE GENOMIC DNA]</scope>
    <source>
        <strain evidence="3 4">DSM 25903</strain>
    </source>
</reference>
<comment type="similarity">
    <text evidence="1 2">Belongs to the UPF0301 (AlgH) family.</text>
</comment>
<keyword evidence="4" id="KW-1185">Reference proteome</keyword>
<evidence type="ECO:0000313" key="4">
    <source>
        <dbReference type="Proteomes" id="UP000295122"/>
    </source>
</evidence>
<dbReference type="Proteomes" id="UP000295122">
    <property type="component" value="Unassembled WGS sequence"/>
</dbReference>